<dbReference type="GeneID" id="8444923"/>
<evidence type="ECO:0000256" key="3">
    <source>
        <dbReference type="ARBA" id="ARBA00023125"/>
    </source>
</evidence>
<gene>
    <name evidence="8" type="ORF">UREG_00271</name>
</gene>
<keyword evidence="4" id="KW-0804">Transcription</keyword>
<dbReference type="PANTHER" id="PTHR47424">
    <property type="entry name" value="REGULATORY PROTEIN GAL4"/>
    <property type="match status" value="1"/>
</dbReference>
<dbReference type="PROSITE" id="PS50048">
    <property type="entry name" value="ZN2_CY6_FUNGAL_2"/>
    <property type="match status" value="1"/>
</dbReference>
<dbReference type="CDD" id="cd00067">
    <property type="entry name" value="GAL4"/>
    <property type="match status" value="1"/>
</dbReference>
<dbReference type="SMART" id="SM00906">
    <property type="entry name" value="Fungal_trans"/>
    <property type="match status" value="1"/>
</dbReference>
<feature type="region of interest" description="Disordered" evidence="6">
    <location>
        <begin position="1"/>
        <end position="29"/>
    </location>
</feature>
<keyword evidence="3" id="KW-0238">DNA-binding</keyword>
<evidence type="ECO:0000259" key="7">
    <source>
        <dbReference type="PROSITE" id="PS50048"/>
    </source>
</evidence>
<dbReference type="Proteomes" id="UP000002058">
    <property type="component" value="Unassembled WGS sequence"/>
</dbReference>
<dbReference type="VEuPathDB" id="FungiDB:UREG_00271"/>
<evidence type="ECO:0000256" key="4">
    <source>
        <dbReference type="ARBA" id="ARBA00023163"/>
    </source>
</evidence>
<dbReference type="InterPro" id="IPR051127">
    <property type="entry name" value="Fungal_SecMet_Regulators"/>
</dbReference>
<feature type="compositionally biased region" description="Low complexity" evidence="6">
    <location>
        <begin position="93"/>
        <end position="108"/>
    </location>
</feature>
<feature type="region of interest" description="Disordered" evidence="6">
    <location>
        <begin position="88"/>
        <end position="111"/>
    </location>
</feature>
<dbReference type="InterPro" id="IPR036864">
    <property type="entry name" value="Zn2-C6_fun-type_DNA-bd_sf"/>
</dbReference>
<keyword evidence="2" id="KW-0805">Transcription regulation</keyword>
<dbReference type="AlphaFoldDB" id="C4JD66"/>
<reference evidence="9" key="1">
    <citation type="journal article" date="2009" name="Genome Res.">
        <title>Comparative genomic analyses of the human fungal pathogens Coccidioides and their relatives.</title>
        <authorList>
            <person name="Sharpton T.J."/>
            <person name="Stajich J.E."/>
            <person name="Rounsley S.D."/>
            <person name="Gardner M.J."/>
            <person name="Wortman J.R."/>
            <person name="Jordar V.S."/>
            <person name="Maiti R."/>
            <person name="Kodira C.D."/>
            <person name="Neafsey D.E."/>
            <person name="Zeng Q."/>
            <person name="Hung C.-Y."/>
            <person name="McMahan C."/>
            <person name="Muszewska A."/>
            <person name="Grynberg M."/>
            <person name="Mandel M.A."/>
            <person name="Kellner E.M."/>
            <person name="Barker B.M."/>
            <person name="Galgiani J.N."/>
            <person name="Orbach M.J."/>
            <person name="Kirkland T.N."/>
            <person name="Cole G.T."/>
            <person name="Henn M.R."/>
            <person name="Birren B.W."/>
            <person name="Taylor J.W."/>
        </authorList>
    </citation>
    <scope>NUCLEOTIDE SEQUENCE [LARGE SCALE GENOMIC DNA]</scope>
    <source>
        <strain evidence="9">UAMH 1704</strain>
    </source>
</reference>
<dbReference type="CDD" id="cd12148">
    <property type="entry name" value="fungal_TF_MHR"/>
    <property type="match status" value="1"/>
</dbReference>
<dbReference type="GO" id="GO:0008270">
    <property type="term" value="F:zinc ion binding"/>
    <property type="evidence" value="ECO:0007669"/>
    <property type="project" value="InterPro"/>
</dbReference>
<feature type="domain" description="Zn(2)-C6 fungal-type" evidence="7">
    <location>
        <begin position="34"/>
        <end position="63"/>
    </location>
</feature>
<keyword evidence="1" id="KW-0479">Metal-binding</keyword>
<keyword evidence="9" id="KW-1185">Reference proteome</keyword>
<dbReference type="OrthoDB" id="2283488at2759"/>
<keyword evidence="5" id="KW-0539">Nucleus</keyword>
<name>C4JD66_UNCRE</name>
<dbReference type="eggNOG" id="ENOG502SIGA">
    <property type="taxonomic scope" value="Eukaryota"/>
</dbReference>
<evidence type="ECO:0000313" key="9">
    <source>
        <dbReference type="Proteomes" id="UP000002058"/>
    </source>
</evidence>
<dbReference type="PROSITE" id="PS00463">
    <property type="entry name" value="ZN2_CY6_FUNGAL_1"/>
    <property type="match status" value="1"/>
</dbReference>
<dbReference type="GO" id="GO:0006351">
    <property type="term" value="P:DNA-templated transcription"/>
    <property type="evidence" value="ECO:0007669"/>
    <property type="project" value="InterPro"/>
</dbReference>
<dbReference type="GO" id="GO:0000435">
    <property type="term" value="P:positive regulation of transcription from RNA polymerase II promoter by galactose"/>
    <property type="evidence" value="ECO:0007669"/>
    <property type="project" value="TreeGrafter"/>
</dbReference>
<dbReference type="PANTHER" id="PTHR47424:SF12">
    <property type="entry name" value="TRANSCRIPTION FACTOR ASQA"/>
    <property type="match status" value="1"/>
</dbReference>
<accession>C4JD66</accession>
<dbReference type="SUPFAM" id="SSF57701">
    <property type="entry name" value="Zn2/Cys6 DNA-binding domain"/>
    <property type="match status" value="1"/>
</dbReference>
<dbReference type="RefSeq" id="XP_002540758.1">
    <property type="nucleotide sequence ID" value="XM_002540712.1"/>
</dbReference>
<evidence type="ECO:0000313" key="8">
    <source>
        <dbReference type="EMBL" id="EEP75425.1"/>
    </source>
</evidence>
<dbReference type="OMA" id="CDWCRLN"/>
<dbReference type="EMBL" id="CH476615">
    <property type="protein sequence ID" value="EEP75425.1"/>
    <property type="molecule type" value="Genomic_DNA"/>
</dbReference>
<feature type="compositionally biased region" description="Polar residues" evidence="6">
    <location>
        <begin position="14"/>
        <end position="23"/>
    </location>
</feature>
<dbReference type="Pfam" id="PF00172">
    <property type="entry name" value="Zn_clus"/>
    <property type="match status" value="1"/>
</dbReference>
<dbReference type="InterPro" id="IPR007219">
    <property type="entry name" value="XnlR_reg_dom"/>
</dbReference>
<dbReference type="HOGENOM" id="CLU_016509_0_0_1"/>
<dbReference type="SMART" id="SM00066">
    <property type="entry name" value="GAL4"/>
    <property type="match status" value="1"/>
</dbReference>
<dbReference type="InParanoid" id="C4JD66"/>
<sequence length="726" mass="80896">MYSTFSVATKAKTNKQGSENASNPRPKRNHVSVACESCRKNRIKCDNSRPCRNCRQRKITCANVESGDTRALTRQIQHLLGRVEELEGRVQDSDAAASSESPSAQSPSHVGQIHTKANAMLQEQPVGKAGTSGAVETPQAVNRMTLNLSTASFVSRLNLVLAGRFPRRLSAALVVPSGGSLNFQEFALPPEISRTMENYYIRLYWRTTHRTLPVVDEDSFTEHYTSLWSESSSSEVRLPSCLVDIILAISLQHESNCKPQGRPTKPGAEEFHGRGQSQTELMSQALYERCAINISAEYENPCLSTLQCYILLVIYLRGSWSHNAAYQFLGLAIRTANILGLHQKHPANASVGERRIRERLWNILFCLDTQQFLEFGRPFGILEQTHQLNPQGQPLKRSYRQLSDAEVDEEEGSFLGRYFGLIEIAKKVHMVFNSQARNLQGTYDDKFPSASEVLNCFEEDLAQIATLLVSWARKVPPKLRLQRKADTASFATEVDLDLDADTPVWRLRQCLLLELSYHWINIGILRWALDSETGELHKFSFIMEKARSVIKHAFAITSILNQALVETDAIHGWYDSHFIQWDAALTLIGFALAYPHHALVAEVLSMLNTSISIFDALGTRFTRAAADVVKEFTTKFEQIVPGSSGSRGNSIFRSGSQEPGLTMIPLADPSFDILRTKSGDLSNPFIAGSPRDFALPIDFEAVSLANEGTLAEAIHMDDGFPALSMI</sequence>
<dbReference type="GO" id="GO:0005634">
    <property type="term" value="C:nucleus"/>
    <property type="evidence" value="ECO:0007669"/>
    <property type="project" value="TreeGrafter"/>
</dbReference>
<dbReference type="GO" id="GO:0000981">
    <property type="term" value="F:DNA-binding transcription factor activity, RNA polymerase II-specific"/>
    <property type="evidence" value="ECO:0007669"/>
    <property type="project" value="InterPro"/>
</dbReference>
<evidence type="ECO:0000256" key="2">
    <source>
        <dbReference type="ARBA" id="ARBA00023015"/>
    </source>
</evidence>
<organism evidence="8 9">
    <name type="scientific">Uncinocarpus reesii (strain UAMH 1704)</name>
    <dbReference type="NCBI Taxonomy" id="336963"/>
    <lineage>
        <taxon>Eukaryota</taxon>
        <taxon>Fungi</taxon>
        <taxon>Dikarya</taxon>
        <taxon>Ascomycota</taxon>
        <taxon>Pezizomycotina</taxon>
        <taxon>Eurotiomycetes</taxon>
        <taxon>Eurotiomycetidae</taxon>
        <taxon>Onygenales</taxon>
        <taxon>Onygenaceae</taxon>
        <taxon>Uncinocarpus</taxon>
    </lineage>
</organism>
<dbReference type="Pfam" id="PF04082">
    <property type="entry name" value="Fungal_trans"/>
    <property type="match status" value="1"/>
</dbReference>
<dbReference type="GO" id="GO:0000978">
    <property type="term" value="F:RNA polymerase II cis-regulatory region sequence-specific DNA binding"/>
    <property type="evidence" value="ECO:0007669"/>
    <property type="project" value="TreeGrafter"/>
</dbReference>
<evidence type="ECO:0000256" key="5">
    <source>
        <dbReference type="ARBA" id="ARBA00023242"/>
    </source>
</evidence>
<evidence type="ECO:0000256" key="6">
    <source>
        <dbReference type="SAM" id="MobiDB-lite"/>
    </source>
</evidence>
<dbReference type="KEGG" id="ure:UREG_00271"/>
<dbReference type="STRING" id="336963.C4JD66"/>
<dbReference type="Gene3D" id="4.10.240.10">
    <property type="entry name" value="Zn(2)-C6 fungal-type DNA-binding domain"/>
    <property type="match status" value="1"/>
</dbReference>
<protein>
    <recommendedName>
        <fullName evidence="7">Zn(2)-C6 fungal-type domain-containing protein</fullName>
    </recommendedName>
</protein>
<proteinExistence type="predicted"/>
<dbReference type="InterPro" id="IPR001138">
    <property type="entry name" value="Zn2Cys6_DnaBD"/>
</dbReference>
<evidence type="ECO:0000256" key="1">
    <source>
        <dbReference type="ARBA" id="ARBA00022723"/>
    </source>
</evidence>